<feature type="compositionally biased region" description="Polar residues" evidence="1">
    <location>
        <begin position="1"/>
        <end position="12"/>
    </location>
</feature>
<organism evidence="2 3">
    <name type="scientific">Pontibacter toksunensis</name>
    <dbReference type="NCBI Taxonomy" id="1332631"/>
    <lineage>
        <taxon>Bacteria</taxon>
        <taxon>Pseudomonadati</taxon>
        <taxon>Bacteroidota</taxon>
        <taxon>Cytophagia</taxon>
        <taxon>Cytophagales</taxon>
        <taxon>Hymenobacteraceae</taxon>
        <taxon>Pontibacter</taxon>
    </lineage>
</organism>
<evidence type="ECO:0000313" key="2">
    <source>
        <dbReference type="EMBL" id="MFD3000733.1"/>
    </source>
</evidence>
<proteinExistence type="predicted"/>
<feature type="region of interest" description="Disordered" evidence="1">
    <location>
        <begin position="1"/>
        <end position="58"/>
    </location>
</feature>
<reference evidence="3" key="1">
    <citation type="journal article" date="2019" name="Int. J. Syst. Evol. Microbiol.">
        <title>The Global Catalogue of Microorganisms (GCM) 10K type strain sequencing project: providing services to taxonomists for standard genome sequencing and annotation.</title>
        <authorList>
            <consortium name="The Broad Institute Genomics Platform"/>
            <consortium name="The Broad Institute Genome Sequencing Center for Infectious Disease"/>
            <person name="Wu L."/>
            <person name="Ma J."/>
        </authorList>
    </citation>
    <scope>NUCLEOTIDE SEQUENCE [LARGE SCALE GENOMIC DNA]</scope>
    <source>
        <strain evidence="3">KCTC 23984</strain>
    </source>
</reference>
<comment type="caution">
    <text evidence="2">The sequence shown here is derived from an EMBL/GenBank/DDBJ whole genome shotgun (WGS) entry which is preliminary data.</text>
</comment>
<feature type="compositionally biased region" description="Basic and acidic residues" evidence="1">
    <location>
        <begin position="13"/>
        <end position="40"/>
    </location>
</feature>
<feature type="compositionally biased region" description="Polar residues" evidence="1">
    <location>
        <begin position="41"/>
        <end position="58"/>
    </location>
</feature>
<sequence length="58" mass="6410">MTKGHNQAPNKQTDPKPKNPDDQNENRHLTDKKQNKDPDQGRNSGEDQSGGTKGQNAI</sequence>
<accession>A0ABW6BUH9</accession>
<keyword evidence="3" id="KW-1185">Reference proteome</keyword>
<dbReference type="EMBL" id="JBHUOX010000006">
    <property type="protein sequence ID" value="MFD3000733.1"/>
    <property type="molecule type" value="Genomic_DNA"/>
</dbReference>
<gene>
    <name evidence="2" type="ORF">ACFS7Z_10205</name>
</gene>
<name>A0ABW6BUH9_9BACT</name>
<evidence type="ECO:0000313" key="3">
    <source>
        <dbReference type="Proteomes" id="UP001597641"/>
    </source>
</evidence>
<protein>
    <submittedName>
        <fullName evidence="2">Uncharacterized protein</fullName>
    </submittedName>
</protein>
<dbReference type="RefSeq" id="WP_377484060.1">
    <property type="nucleotide sequence ID" value="NZ_JBHUOX010000006.1"/>
</dbReference>
<evidence type="ECO:0000256" key="1">
    <source>
        <dbReference type="SAM" id="MobiDB-lite"/>
    </source>
</evidence>
<dbReference type="Proteomes" id="UP001597641">
    <property type="component" value="Unassembled WGS sequence"/>
</dbReference>